<sequence length="1180" mass="129418">MTSNQQFKSSFSPDGSNNNRRIRFADDERTSGSPYNTPNYERNSSRYSHGTNNYNEENYRQDIFVTDNVEKAKKSFSFWMFVFKMITLFLLLIAAACCYLSSLSVEEQQVLLEQVKEIAIKVMKKGLEIATVLAQYTYTGIVVAMKYMIPSKSSEYLAVGQSLLKSNDPAGAESLCLLAHDEDPTNVSALICLGEARLALHNSAWSTGIVDDENYGLIMEKLKSAKSTFEAAVKLKNGVTSPDVRLGLGLSLYLSATRSMNVTGKQMSSSLLLGSPIGHESDSNSQLLSDSILHLNAAASLTHPKLLSLSLKSDPEMTEKRKNMHIAAKYNSALAHLALGDMSPPISLFQDISSSLRESGVDEQSLILPDINSVAIAVQRGVQDKQMKDLENIANVCSKRLEFDNEDDEIHTQKMCAILYNNLAVARESRNGESTQPLLSDGKYDHSLTIEKSLGIEHGFSFANHYLSSFGYGHKFIAIDSIEAMLEDHDKNIFQNNSIKAHNMNDVIFALEQSTNADPGANRLWILLAQAKIKVGDQVGAVEAGTRALATAKTQEESDKANTFLEEVFKADTDSKMTDDNEAIVKEPVEEPLYENLEDEISKLRRERDELISKLETFQNTVQPMNAGKQSDNDIASGALNSQSSYDNADQTKLNEADMGKGLEDSAYISSESDDIAASIEESSNSDEDEQKINHDDFVVDSTSIEVEDVTPTTETSIDGTIDMNDDNFVEGTSSPVEETNSTESVDVENIVKDDKSVNVEEIEETTTELVPESVDEIMALEDENESSDEPEIYLDIELPLLFSPDELSVEEVSSTALSYMKMADAYLQKDNLKLASKQFLKVLKKSPNHLPAILGYASSLERIGNPRQMMDVVTAYVNATKVALVQDNKNLADATLKRAVSASRGIDGDRIEALNHIAEMAFSVENAADIHFGIGFEFLTIDNLEKAQYHFMLSNTFLQSNNKIHARSTLQLGKLILSENTSKAMKLIEMALEGGDIGEMKSEAHLLLAEALSSLGQDEEAIKNLKEGLKINGAPPSILAATHYQLSILLDRTGIDSDNKEVHMTTALNLGHDLSDEAIEILGEHHIAVIKSAHRAEWKKYQEALSKEEQRGGIMSGGAVSSSSASIFSSPTDPQSDSDGNVLSMIEEGAVAYDGTVPMGDENENSNIRTSSTGQKANS</sequence>
<dbReference type="PROSITE" id="PS50005">
    <property type="entry name" value="TPR"/>
    <property type="match status" value="1"/>
</dbReference>
<feature type="compositionally biased region" description="Low complexity" evidence="5">
    <location>
        <begin position="1118"/>
        <end position="1131"/>
    </location>
</feature>
<organism evidence="7 8">
    <name type="scientific">Chaetoceros tenuissimus</name>
    <dbReference type="NCBI Taxonomy" id="426638"/>
    <lineage>
        <taxon>Eukaryota</taxon>
        <taxon>Sar</taxon>
        <taxon>Stramenopiles</taxon>
        <taxon>Ochrophyta</taxon>
        <taxon>Bacillariophyta</taxon>
        <taxon>Coscinodiscophyceae</taxon>
        <taxon>Chaetocerotophycidae</taxon>
        <taxon>Chaetocerotales</taxon>
        <taxon>Chaetocerotaceae</taxon>
        <taxon>Chaetoceros</taxon>
    </lineage>
</organism>
<feature type="compositionally biased region" description="Polar residues" evidence="5">
    <location>
        <begin position="1"/>
        <end position="19"/>
    </location>
</feature>
<keyword evidence="8" id="KW-1185">Reference proteome</keyword>
<feature type="region of interest" description="Disordered" evidence="5">
    <location>
        <begin position="622"/>
        <end position="648"/>
    </location>
</feature>
<dbReference type="SUPFAM" id="SSF48452">
    <property type="entry name" value="TPR-like"/>
    <property type="match status" value="1"/>
</dbReference>
<accession>A0AAD3CQR5</accession>
<comment type="caution">
    <text evidence="7">The sequence shown here is derived from an EMBL/GenBank/DDBJ whole genome shotgun (WGS) entry which is preliminary data.</text>
</comment>
<dbReference type="Proteomes" id="UP001054902">
    <property type="component" value="Unassembled WGS sequence"/>
</dbReference>
<name>A0AAD3CQR5_9STRA</name>
<dbReference type="SUPFAM" id="SSF81901">
    <property type="entry name" value="HCP-like"/>
    <property type="match status" value="1"/>
</dbReference>
<evidence type="ECO:0000256" key="1">
    <source>
        <dbReference type="ARBA" id="ARBA00022803"/>
    </source>
</evidence>
<comment type="similarity">
    <text evidence="2">Belongs to the APC3/CDC27 family.</text>
</comment>
<evidence type="ECO:0000256" key="2">
    <source>
        <dbReference type="ARBA" id="ARBA00038210"/>
    </source>
</evidence>
<evidence type="ECO:0000256" key="4">
    <source>
        <dbReference type="SAM" id="Coils"/>
    </source>
</evidence>
<evidence type="ECO:0000313" key="8">
    <source>
        <dbReference type="Proteomes" id="UP001054902"/>
    </source>
</evidence>
<feature type="region of interest" description="Disordered" evidence="5">
    <location>
        <begin position="1"/>
        <end position="52"/>
    </location>
</feature>
<feature type="region of interest" description="Disordered" evidence="5">
    <location>
        <begin position="679"/>
        <end position="699"/>
    </location>
</feature>
<dbReference type="InterPro" id="IPR011990">
    <property type="entry name" value="TPR-like_helical_dom_sf"/>
</dbReference>
<dbReference type="Gene3D" id="1.25.40.10">
    <property type="entry name" value="Tetratricopeptide repeat domain"/>
    <property type="match status" value="2"/>
</dbReference>
<evidence type="ECO:0000313" key="7">
    <source>
        <dbReference type="EMBL" id="GFH49110.1"/>
    </source>
</evidence>
<keyword evidence="6" id="KW-0812">Transmembrane</keyword>
<protein>
    <submittedName>
        <fullName evidence="7">Uncharacterized protein</fullName>
    </submittedName>
</protein>
<dbReference type="EMBL" id="BLLK01000032">
    <property type="protein sequence ID" value="GFH49110.1"/>
    <property type="molecule type" value="Genomic_DNA"/>
</dbReference>
<dbReference type="PANTHER" id="PTHR12558:SF13">
    <property type="entry name" value="CELL DIVISION CYCLE PROTEIN 27 HOMOLOG"/>
    <property type="match status" value="1"/>
</dbReference>
<keyword evidence="6" id="KW-0472">Membrane</keyword>
<proteinExistence type="inferred from homology"/>
<dbReference type="PANTHER" id="PTHR12558">
    <property type="entry name" value="CELL DIVISION CYCLE 16,23,27"/>
    <property type="match status" value="1"/>
</dbReference>
<feature type="transmembrane region" description="Helical" evidence="6">
    <location>
        <begin position="81"/>
        <end position="102"/>
    </location>
</feature>
<dbReference type="AlphaFoldDB" id="A0AAD3CQR5"/>
<dbReference type="GO" id="GO:0051301">
    <property type="term" value="P:cell division"/>
    <property type="evidence" value="ECO:0007669"/>
    <property type="project" value="TreeGrafter"/>
</dbReference>
<feature type="compositionally biased region" description="Polar residues" evidence="5">
    <location>
        <begin position="31"/>
        <end position="52"/>
    </location>
</feature>
<feature type="compositionally biased region" description="Polar residues" evidence="5">
    <location>
        <begin position="1166"/>
        <end position="1180"/>
    </location>
</feature>
<evidence type="ECO:0000256" key="3">
    <source>
        <dbReference type="PROSITE-ProRule" id="PRU00339"/>
    </source>
</evidence>
<reference evidence="7 8" key="1">
    <citation type="journal article" date="2021" name="Sci. Rep.">
        <title>The genome of the diatom Chaetoceros tenuissimus carries an ancient integrated fragment of an extant virus.</title>
        <authorList>
            <person name="Hongo Y."/>
            <person name="Kimura K."/>
            <person name="Takaki Y."/>
            <person name="Yoshida Y."/>
            <person name="Baba S."/>
            <person name="Kobayashi G."/>
            <person name="Nagasaki K."/>
            <person name="Hano T."/>
            <person name="Tomaru Y."/>
        </authorList>
    </citation>
    <scope>NUCLEOTIDE SEQUENCE [LARGE SCALE GENOMIC DNA]</scope>
    <source>
        <strain evidence="7 8">NIES-3715</strain>
    </source>
</reference>
<feature type="coiled-coil region" evidence="4">
    <location>
        <begin position="594"/>
        <end position="621"/>
    </location>
</feature>
<dbReference type="SMART" id="SM00028">
    <property type="entry name" value="TPR"/>
    <property type="match status" value="4"/>
</dbReference>
<feature type="region of interest" description="Disordered" evidence="5">
    <location>
        <begin position="1110"/>
        <end position="1180"/>
    </location>
</feature>
<keyword evidence="4" id="KW-0175">Coiled coil</keyword>
<feature type="repeat" description="TPR" evidence="3">
    <location>
        <begin position="817"/>
        <end position="850"/>
    </location>
</feature>
<keyword evidence="1 3" id="KW-0802">TPR repeat</keyword>
<keyword evidence="6" id="KW-1133">Transmembrane helix</keyword>
<feature type="compositionally biased region" description="Polar residues" evidence="5">
    <location>
        <begin position="1132"/>
        <end position="1142"/>
    </location>
</feature>
<evidence type="ECO:0000256" key="5">
    <source>
        <dbReference type="SAM" id="MobiDB-lite"/>
    </source>
</evidence>
<dbReference type="InterPro" id="IPR019734">
    <property type="entry name" value="TPR_rpt"/>
</dbReference>
<evidence type="ECO:0000256" key="6">
    <source>
        <dbReference type="SAM" id="Phobius"/>
    </source>
</evidence>
<gene>
    <name evidence="7" type="ORF">CTEN210_05586</name>
</gene>